<keyword evidence="3" id="KW-0256">Endoplasmic reticulum</keyword>
<evidence type="ECO:0000313" key="7">
    <source>
        <dbReference type="EMBL" id="KAJ1647492.1"/>
    </source>
</evidence>
<evidence type="ECO:0000256" key="3">
    <source>
        <dbReference type="ARBA" id="ARBA00022824"/>
    </source>
</evidence>
<dbReference type="GO" id="GO:0015031">
    <property type="term" value="P:protein transport"/>
    <property type="evidence" value="ECO:0007669"/>
    <property type="project" value="UniProtKB-KW"/>
</dbReference>
<feature type="region of interest" description="Disordered" evidence="5">
    <location>
        <begin position="1302"/>
        <end position="1346"/>
    </location>
</feature>
<keyword evidence="2" id="KW-0813">Transport</keyword>
<feature type="region of interest" description="Disordered" evidence="5">
    <location>
        <begin position="1501"/>
        <end position="1572"/>
    </location>
</feature>
<dbReference type="GO" id="GO:0006890">
    <property type="term" value="P:retrograde vesicle-mediated transport, Golgi to endoplasmic reticulum"/>
    <property type="evidence" value="ECO:0007669"/>
    <property type="project" value="InterPro"/>
</dbReference>
<keyword evidence="4" id="KW-0653">Protein transport</keyword>
<feature type="compositionally biased region" description="Acidic residues" evidence="5">
    <location>
        <begin position="1544"/>
        <end position="1572"/>
    </location>
</feature>
<evidence type="ECO:0000259" key="6">
    <source>
        <dbReference type="Pfam" id="PF08314"/>
    </source>
</evidence>
<evidence type="ECO:0000256" key="4">
    <source>
        <dbReference type="ARBA" id="ARBA00022927"/>
    </source>
</evidence>
<feature type="compositionally biased region" description="Acidic residues" evidence="5">
    <location>
        <begin position="1312"/>
        <end position="1333"/>
    </location>
</feature>
<evidence type="ECO:0000256" key="5">
    <source>
        <dbReference type="SAM" id="MobiDB-lite"/>
    </source>
</evidence>
<name>A0A9W7XPK7_9FUNG</name>
<evidence type="ECO:0000256" key="2">
    <source>
        <dbReference type="ARBA" id="ARBA00022448"/>
    </source>
</evidence>
<keyword evidence="8" id="KW-1185">Reference proteome</keyword>
<accession>A0A9W7XPK7</accession>
<dbReference type="Pfam" id="PF08314">
    <property type="entry name" value="Sec39"/>
    <property type="match status" value="1"/>
</dbReference>
<evidence type="ECO:0000256" key="1">
    <source>
        <dbReference type="ARBA" id="ARBA00004240"/>
    </source>
</evidence>
<evidence type="ECO:0000313" key="8">
    <source>
        <dbReference type="Proteomes" id="UP001145021"/>
    </source>
</evidence>
<reference evidence="7" key="1">
    <citation type="submission" date="2022-07" db="EMBL/GenBank/DDBJ databases">
        <title>Phylogenomic reconstructions and comparative analyses of Kickxellomycotina fungi.</title>
        <authorList>
            <person name="Reynolds N.K."/>
            <person name="Stajich J.E."/>
            <person name="Barry K."/>
            <person name="Grigoriev I.V."/>
            <person name="Crous P."/>
            <person name="Smith M.E."/>
        </authorList>
    </citation>
    <scope>NUCLEOTIDE SEQUENCE</scope>
    <source>
        <strain evidence="7">NBRC 105413</strain>
    </source>
</reference>
<dbReference type="GO" id="GO:0005783">
    <property type="term" value="C:endoplasmic reticulum"/>
    <property type="evidence" value="ECO:0007669"/>
    <property type="project" value="UniProtKB-SubCell"/>
</dbReference>
<dbReference type="EMBL" id="JANBOH010000028">
    <property type="protein sequence ID" value="KAJ1647492.1"/>
    <property type="molecule type" value="Genomic_DNA"/>
</dbReference>
<comment type="subcellular location">
    <subcellularLocation>
        <location evidence="1">Endoplasmic reticulum</location>
    </subcellularLocation>
</comment>
<dbReference type="Proteomes" id="UP001145021">
    <property type="component" value="Unassembled WGS sequence"/>
</dbReference>
<comment type="caution">
    <text evidence="7">The sequence shown here is derived from an EMBL/GenBank/DDBJ whole genome shotgun (WGS) entry which is preliminary data.</text>
</comment>
<organism evidence="7 8">
    <name type="scientific">Coemansia asiatica</name>
    <dbReference type="NCBI Taxonomy" id="1052880"/>
    <lineage>
        <taxon>Eukaryota</taxon>
        <taxon>Fungi</taxon>
        <taxon>Fungi incertae sedis</taxon>
        <taxon>Zoopagomycota</taxon>
        <taxon>Kickxellomycotina</taxon>
        <taxon>Kickxellomycetes</taxon>
        <taxon>Kickxellales</taxon>
        <taxon>Kickxellaceae</taxon>
        <taxon>Coemansia</taxon>
    </lineage>
</organism>
<dbReference type="InterPro" id="IPR013244">
    <property type="entry name" value="Sec39_domain"/>
</dbReference>
<protein>
    <recommendedName>
        <fullName evidence="6">Sec39 domain-containing protein</fullName>
    </recommendedName>
</protein>
<gene>
    <name evidence="7" type="ORF">LPJ64_001155</name>
</gene>
<feature type="domain" description="Sec39" evidence="6">
    <location>
        <begin position="244"/>
        <end position="636"/>
    </location>
</feature>
<proteinExistence type="predicted"/>
<sequence length="1572" mass="176121">MRLELPATVLLRISACTSPEELSQTLSTLPASQTPDAVTLLRAVAECFDAQQLLPFFVNNKSKKVTHVIPMQADNWEPACIERAESIDQWTGRIDWAIEWLEQVLVLQKTKSGSTERIRKTLDHAYTISAMQAAANDVTLRQVNAMDQTHFIEWLVAYAKRQQQQMQMEMQADVASVLNFIFGSQKEYLNAWNEWWKRQLGLAPWHHELFRYLVEQCPETFAPEVLLASVLSVAGPCNSIEYAQMIMSSIDDISENHGSSVRLKDQVIEAAQVQGDTEDLVNVLESLDKDALDQTKDAVLSLTQAITLMQKLGFNANIHQAFAMQTSEEMQRRTLVRVIRSALQTTLAPETSLWKTLLQLYNIFVFHFLTVDQIKYQYLLQLLVEGQLTQARDLIDAEPCFAEPVLERDAACQAVRELIDGSELGDSRDMTLARKILTQTLSAKWQDEPQVVDELALIDASQLCATLRRPGDPGVVPAEIRLAPDAYTAVETVLKKCPSAYCRPRVVREIANLLLAKTQGQQSPRVKTMEEALVCSMMLQSAVSAADFKAAYEFSRSLQSARSVLASAVDSSSSDDEKQQRSLARRTVDSICAGCLQLAESWTDGAESRRLEALALALRLCPAHGIPEILDTWRRIAASSDWWSPALDTAANAAESVRLALLGPIEIADASSPVQNDISDISTDVEAIRSFDPAIIRRCLRHSVGNADARCGLLLEWLDFSLTTTTEPRSAKAVSFRQTLERTLVDELAEQAIECLDKRVLPQIDQTNHTMVQAFYLFYARLSRAVNNSTIAEQAEIRAELAAKLRLVPSLCEVDFARLIDVLVNRKRRDVAAICNLVGSLQDQILMAETLVLDMALVRPFDNSNIVEQGDFWQAEQLASAIALNVLMQELDQQRMSEFTRSILCCTPLLKVPEDKQCLEDRVAFDSTTAALLGIDMRQQVLVLVRQSNTNNNDDNLGAKADEEKKKTRASIYIEFLTRLASVRDSRDHEAMTQQVLGLFDTAQGVFLQSTSTAASVWRMFNEALQKMIVDRMCSAYLVLCTFQYIVELLAQWDDQEHAVDELGSVYSQAIDHVIDQRQLLGVFRDVLELDITEGMQLKKQVGEMVWDIVCGTRAVPCSPDAQIRLELLDLYQRHCSESGDHKVCDIRAHLLAQSLWNTNISVTDIRDNKKDVWTRLLDLTNNGDSGNTSDRQIDTLVEFLAEWGAEHKEMLEECVVRLLVWAAKNNRPERVVVAMLVYPRYFDEKAGGRAFDELLGCVGDNPRIALALAVLGMTYPVGLWAERCMEPVIMVLLHEPAISSGDPASVKENKEEYEEEADGWGLDEDDDNDNDDNDKAIENNDTDVPEQDYAAAREQILQSSLLHICIMLKGFVPATLASPELLTQVGQTCLWQQHPSGNAERQLLDTVQGGMAELLRRTVHVLSTVGLEDLALAWTQVFLHVPRHYRFFSGGGAEENAQRWIELLDCVVLGKPTAMVQDSNDEKQEEAGDYEPGWGESDVELELELEDHENTGPREPVVKSSLSADQKTDDNVIKRKVNVPETPQEEEEEEEEAAAWGDDDIDLDAEFDNVQ</sequence>